<evidence type="ECO:0000256" key="2">
    <source>
        <dbReference type="ARBA" id="ARBA00022679"/>
    </source>
</evidence>
<dbReference type="InterPro" id="IPR013024">
    <property type="entry name" value="GGCT-like"/>
</dbReference>
<name>A0AAD7V9Q6_9FUNG</name>
<dbReference type="AlphaFoldDB" id="A0AAD7V9Q6"/>
<comment type="caution">
    <text evidence="5">The sequence shown here is derived from an EMBL/GenBank/DDBJ whole genome shotgun (WGS) entry which is preliminary data.</text>
</comment>
<evidence type="ECO:0000313" key="5">
    <source>
        <dbReference type="EMBL" id="KAJ8661213.1"/>
    </source>
</evidence>
<dbReference type="EMBL" id="JARTCD010000009">
    <property type="protein sequence ID" value="KAJ8661213.1"/>
    <property type="molecule type" value="Genomic_DNA"/>
</dbReference>
<comment type="similarity">
    <text evidence="1">Belongs to the gamma-glutamylcyclotransferase family.</text>
</comment>
<dbReference type="Proteomes" id="UP001234581">
    <property type="component" value="Unassembled WGS sequence"/>
</dbReference>
<keyword evidence="2" id="KW-0808">Transferase</keyword>
<evidence type="ECO:0000313" key="6">
    <source>
        <dbReference type="Proteomes" id="UP001234581"/>
    </source>
</evidence>
<dbReference type="InterPro" id="IPR045038">
    <property type="entry name" value="AIG2-like"/>
</dbReference>
<evidence type="ECO:0000256" key="1">
    <source>
        <dbReference type="ARBA" id="ARBA00008861"/>
    </source>
</evidence>
<dbReference type="RefSeq" id="XP_058346126.1">
    <property type="nucleotide sequence ID" value="XM_058483037.1"/>
</dbReference>
<accession>A0AAD7V9Q6</accession>
<dbReference type="Gene3D" id="3.10.490.10">
    <property type="entry name" value="Gamma-glutamyl cyclotransferase-like"/>
    <property type="match status" value="1"/>
</dbReference>
<reference evidence="5 6" key="1">
    <citation type="submission" date="2023-03" db="EMBL/GenBank/DDBJ databases">
        <title>Genome sequence of Lichtheimia ornata CBS 291.66.</title>
        <authorList>
            <person name="Mohabir J.T."/>
            <person name="Shea T.P."/>
            <person name="Kurbessoian T."/>
            <person name="Berby B."/>
            <person name="Fontaine J."/>
            <person name="Livny J."/>
            <person name="Gnirke A."/>
            <person name="Stajich J.E."/>
            <person name="Cuomo C.A."/>
        </authorList>
    </citation>
    <scope>NUCLEOTIDE SEQUENCE [LARGE SCALE GENOMIC DNA]</scope>
    <source>
        <strain evidence="5">CBS 291.66</strain>
    </source>
</reference>
<sequence length="169" mass="19074">MSNAAFFYGTLISPDVQCRVLCGSSNKTPASILKLSSLRMRPAILKGHKRYALKDRPYPGIVATGNDQDSVRGIVCEGLSPADVKRLDLYEGDEYKRDQVQVVPIDDKDDGSVSCQAYIWIEGNDQLENYDWDEDHFLKVKAASWLADDEEFSEVDKLDIPQQQQQQQT</sequence>
<dbReference type="PANTHER" id="PTHR31544">
    <property type="entry name" value="AIG2-LIKE PROTEIN D"/>
    <property type="match status" value="1"/>
</dbReference>
<dbReference type="PANTHER" id="PTHR31544:SF2">
    <property type="entry name" value="AIG2-LIKE PROTEIN D"/>
    <property type="match status" value="1"/>
</dbReference>
<protein>
    <recommendedName>
        <fullName evidence="3">Putative gamma-glutamylcyclotransferase</fullName>
    </recommendedName>
</protein>
<evidence type="ECO:0000259" key="4">
    <source>
        <dbReference type="Pfam" id="PF06094"/>
    </source>
</evidence>
<dbReference type="InterPro" id="IPR009288">
    <property type="entry name" value="AIG2-like_dom"/>
</dbReference>
<dbReference type="Pfam" id="PF06094">
    <property type="entry name" value="GGACT"/>
    <property type="match status" value="1"/>
</dbReference>
<feature type="domain" description="Gamma-glutamylcyclotransferase AIG2-like" evidence="4">
    <location>
        <begin position="6"/>
        <end position="133"/>
    </location>
</feature>
<dbReference type="SUPFAM" id="SSF110857">
    <property type="entry name" value="Gamma-glutamyl cyclotransferase-like"/>
    <property type="match status" value="1"/>
</dbReference>
<organism evidence="5 6">
    <name type="scientific">Lichtheimia ornata</name>
    <dbReference type="NCBI Taxonomy" id="688661"/>
    <lineage>
        <taxon>Eukaryota</taxon>
        <taxon>Fungi</taxon>
        <taxon>Fungi incertae sedis</taxon>
        <taxon>Mucoromycota</taxon>
        <taxon>Mucoromycotina</taxon>
        <taxon>Mucoromycetes</taxon>
        <taxon>Mucorales</taxon>
        <taxon>Lichtheimiaceae</taxon>
        <taxon>Lichtheimia</taxon>
    </lineage>
</organism>
<evidence type="ECO:0000256" key="3">
    <source>
        <dbReference type="ARBA" id="ARBA00030602"/>
    </source>
</evidence>
<dbReference type="InterPro" id="IPR036568">
    <property type="entry name" value="GGCT-like_sf"/>
</dbReference>
<dbReference type="CDD" id="cd06661">
    <property type="entry name" value="GGCT_like"/>
    <property type="match status" value="1"/>
</dbReference>
<gene>
    <name evidence="5" type="ORF">O0I10_002962</name>
</gene>
<keyword evidence="6" id="KW-1185">Reference proteome</keyword>
<dbReference type="GeneID" id="83210375"/>
<dbReference type="GO" id="GO:0016740">
    <property type="term" value="F:transferase activity"/>
    <property type="evidence" value="ECO:0007669"/>
    <property type="project" value="UniProtKB-KW"/>
</dbReference>
<proteinExistence type="inferred from homology"/>